<dbReference type="GO" id="GO:0008270">
    <property type="term" value="F:zinc ion binding"/>
    <property type="evidence" value="ECO:0007669"/>
    <property type="project" value="InterPro"/>
</dbReference>
<dbReference type="PANTHER" id="PTHR12963:SF4">
    <property type="entry name" value="ACTIVATING SIGNAL COINTEGRATOR 1"/>
    <property type="match status" value="1"/>
</dbReference>
<feature type="compositionally biased region" description="Polar residues" evidence="1">
    <location>
        <begin position="325"/>
        <end position="338"/>
    </location>
</feature>
<feature type="domain" description="TRIP4/RQT4 C2HC5-type zinc finger" evidence="2">
    <location>
        <begin position="239"/>
        <end position="291"/>
    </location>
</feature>
<feature type="compositionally biased region" description="Polar residues" evidence="1">
    <location>
        <begin position="198"/>
        <end position="207"/>
    </location>
</feature>
<protein>
    <submittedName>
        <fullName evidence="3">Zf-C2HC5-domain-containing protein</fullName>
    </submittedName>
</protein>
<evidence type="ECO:0000256" key="1">
    <source>
        <dbReference type="SAM" id="MobiDB-lite"/>
    </source>
</evidence>
<dbReference type="OrthoDB" id="338816at2759"/>
<dbReference type="GO" id="GO:0072344">
    <property type="term" value="P:rescue of stalled ribosome"/>
    <property type="evidence" value="ECO:0007669"/>
    <property type="project" value="InterPro"/>
</dbReference>
<reference evidence="3 4" key="1">
    <citation type="journal article" date="2016" name="Nat. Commun.">
        <title>Ectomycorrhizal ecology is imprinted in the genome of the dominant symbiotic fungus Cenococcum geophilum.</title>
        <authorList>
            <consortium name="DOE Joint Genome Institute"/>
            <person name="Peter M."/>
            <person name="Kohler A."/>
            <person name="Ohm R.A."/>
            <person name="Kuo A."/>
            <person name="Krutzmann J."/>
            <person name="Morin E."/>
            <person name="Arend M."/>
            <person name="Barry K.W."/>
            <person name="Binder M."/>
            <person name="Choi C."/>
            <person name="Clum A."/>
            <person name="Copeland A."/>
            <person name="Grisel N."/>
            <person name="Haridas S."/>
            <person name="Kipfer T."/>
            <person name="LaButti K."/>
            <person name="Lindquist E."/>
            <person name="Lipzen A."/>
            <person name="Maire R."/>
            <person name="Meier B."/>
            <person name="Mihaltcheva S."/>
            <person name="Molinier V."/>
            <person name="Murat C."/>
            <person name="Poggeler S."/>
            <person name="Quandt C.A."/>
            <person name="Sperisen C."/>
            <person name="Tritt A."/>
            <person name="Tisserant E."/>
            <person name="Crous P.W."/>
            <person name="Henrissat B."/>
            <person name="Nehls U."/>
            <person name="Egli S."/>
            <person name="Spatafora J.W."/>
            <person name="Grigoriev I.V."/>
            <person name="Martin F.M."/>
        </authorList>
    </citation>
    <scope>NUCLEOTIDE SEQUENCE [LARGE SCALE GENOMIC DNA]</scope>
    <source>
        <strain evidence="3 4">CBS 459.81</strain>
    </source>
</reference>
<dbReference type="GO" id="GO:0005634">
    <property type="term" value="C:nucleus"/>
    <property type="evidence" value="ECO:0007669"/>
    <property type="project" value="InterPro"/>
</dbReference>
<name>A0A8E2E8U0_9PEZI</name>
<accession>A0A8E2E8U0</accession>
<keyword evidence="4" id="KW-1185">Reference proteome</keyword>
<dbReference type="Proteomes" id="UP000250266">
    <property type="component" value="Unassembled WGS sequence"/>
</dbReference>
<dbReference type="EMBL" id="KV745003">
    <property type="protein sequence ID" value="OCK79492.1"/>
    <property type="molecule type" value="Genomic_DNA"/>
</dbReference>
<organism evidence="3 4">
    <name type="scientific">Lepidopterella palustris CBS 459.81</name>
    <dbReference type="NCBI Taxonomy" id="1314670"/>
    <lineage>
        <taxon>Eukaryota</taxon>
        <taxon>Fungi</taxon>
        <taxon>Dikarya</taxon>
        <taxon>Ascomycota</taxon>
        <taxon>Pezizomycotina</taxon>
        <taxon>Dothideomycetes</taxon>
        <taxon>Pleosporomycetidae</taxon>
        <taxon>Mytilinidiales</taxon>
        <taxon>Argynnaceae</taxon>
        <taxon>Lepidopterella</taxon>
    </lineage>
</organism>
<feature type="compositionally biased region" description="Polar residues" evidence="1">
    <location>
        <begin position="135"/>
        <end position="163"/>
    </location>
</feature>
<evidence type="ECO:0000313" key="3">
    <source>
        <dbReference type="EMBL" id="OCK79492.1"/>
    </source>
</evidence>
<gene>
    <name evidence="3" type="ORF">K432DRAFT_383021</name>
</gene>
<dbReference type="GO" id="GO:0045893">
    <property type="term" value="P:positive regulation of DNA-templated transcription"/>
    <property type="evidence" value="ECO:0007669"/>
    <property type="project" value="TreeGrafter"/>
</dbReference>
<dbReference type="GO" id="GO:0180022">
    <property type="term" value="C:RQC-trigger complex"/>
    <property type="evidence" value="ECO:0007669"/>
    <property type="project" value="InterPro"/>
</dbReference>
<feature type="region of interest" description="Disordered" evidence="1">
    <location>
        <begin position="58"/>
        <end position="207"/>
    </location>
</feature>
<dbReference type="InterPro" id="IPR009349">
    <property type="entry name" value="TRIP4/RQT4_C2HC5_Znf"/>
</dbReference>
<evidence type="ECO:0000259" key="2">
    <source>
        <dbReference type="Pfam" id="PF06221"/>
    </source>
</evidence>
<sequence length="536" mass="58774">MDLYSWALPQLSRLLPLDEDSLKQIITYTASVPAKEAVESLKDLLGDTPQALEFITSFNNRRSPPSLPMAQAEQRNQGQDELSEVPKVKPRKKKASGLGKLPPPRRPEDFGNTAGAYVKKDEEDYIAGGPKARKPNTSALREQQDSVQLLTTQSSSRSINPTPSLKPPPSAAGQLISDIIPSGKSSRNASPAPKQKTKINISGGTSMHGASSTLNDLDSAIRALEIQTNPSLSAQDNAKRKCNCMATRHPLLEAAPNCLTCGKIICVKEGLGPCTFCGRPLLSAQEIQSMVRVLREERGKEKMAANNAGQKRAEVSKAPRPFSTPPQGTSISSAPTSDSETEKLVAAKQHRDRLLAFQAQNARRTQVHDEAADFETPTAGQSMWASPQERALQLKKQQKILREQEWNARPEYEKRKVVASIDLVGGKVVRRMAAAERTRTPESDEDDIGKLEQTVQRHDKETKGGAFSRNPLLGSLIRPVAKIDVKDKGVEREKKQTWRRVQDDTEDNEQWILNGGVYGGRADGMESLVSLGNDAR</sequence>
<dbReference type="InterPro" id="IPR039128">
    <property type="entry name" value="TRIP4-like"/>
</dbReference>
<dbReference type="AlphaFoldDB" id="A0A8E2E8U0"/>
<proteinExistence type="predicted"/>
<evidence type="ECO:0000313" key="4">
    <source>
        <dbReference type="Proteomes" id="UP000250266"/>
    </source>
</evidence>
<feature type="region of interest" description="Disordered" evidence="1">
    <location>
        <begin position="300"/>
        <end position="347"/>
    </location>
</feature>
<dbReference type="Pfam" id="PF06221">
    <property type="entry name" value="zf-C2HC5"/>
    <property type="match status" value="1"/>
</dbReference>
<dbReference type="PANTHER" id="PTHR12963">
    <property type="entry name" value="THYROID RECEPTOR INTERACTING PROTEIN RELATED"/>
    <property type="match status" value="1"/>
</dbReference>